<keyword evidence="2 4" id="KW-0479">Metal-binding</keyword>
<dbReference type="Gramene" id="KJB74015">
    <property type="protein sequence ID" value="KJB74015"/>
    <property type="gene ID" value="B456_011G267300"/>
</dbReference>
<gene>
    <name evidence="6" type="ORF">B456_011G267300</name>
</gene>
<reference evidence="6 7" key="1">
    <citation type="journal article" date="2012" name="Nature">
        <title>Repeated polyploidization of Gossypium genomes and the evolution of spinnable cotton fibres.</title>
        <authorList>
            <person name="Paterson A.H."/>
            <person name="Wendel J.F."/>
            <person name="Gundlach H."/>
            <person name="Guo H."/>
            <person name="Jenkins J."/>
            <person name="Jin D."/>
            <person name="Llewellyn D."/>
            <person name="Showmaker K.C."/>
            <person name="Shu S."/>
            <person name="Udall J."/>
            <person name="Yoo M.J."/>
            <person name="Byers R."/>
            <person name="Chen W."/>
            <person name="Doron-Faigenboim A."/>
            <person name="Duke M.V."/>
            <person name="Gong L."/>
            <person name="Grimwood J."/>
            <person name="Grover C."/>
            <person name="Grupp K."/>
            <person name="Hu G."/>
            <person name="Lee T.H."/>
            <person name="Li J."/>
            <person name="Lin L."/>
            <person name="Liu T."/>
            <person name="Marler B.S."/>
            <person name="Page J.T."/>
            <person name="Roberts A.W."/>
            <person name="Romanel E."/>
            <person name="Sanders W.S."/>
            <person name="Szadkowski E."/>
            <person name="Tan X."/>
            <person name="Tang H."/>
            <person name="Xu C."/>
            <person name="Wang J."/>
            <person name="Wang Z."/>
            <person name="Zhang D."/>
            <person name="Zhang L."/>
            <person name="Ashrafi H."/>
            <person name="Bedon F."/>
            <person name="Bowers J.E."/>
            <person name="Brubaker C.L."/>
            <person name="Chee P.W."/>
            <person name="Das S."/>
            <person name="Gingle A.R."/>
            <person name="Haigler C.H."/>
            <person name="Harker D."/>
            <person name="Hoffmann L.V."/>
            <person name="Hovav R."/>
            <person name="Jones D.C."/>
            <person name="Lemke C."/>
            <person name="Mansoor S."/>
            <person name="ur Rahman M."/>
            <person name="Rainville L.N."/>
            <person name="Rambani A."/>
            <person name="Reddy U.K."/>
            <person name="Rong J.K."/>
            <person name="Saranga Y."/>
            <person name="Scheffler B.E."/>
            <person name="Scheffler J.A."/>
            <person name="Stelly D.M."/>
            <person name="Triplett B.A."/>
            <person name="Van Deynze A."/>
            <person name="Vaslin M.F."/>
            <person name="Waghmare V.N."/>
            <person name="Walford S.A."/>
            <person name="Wright R.J."/>
            <person name="Zaki E.A."/>
            <person name="Zhang T."/>
            <person name="Dennis E.S."/>
            <person name="Mayer K.F."/>
            <person name="Peterson D.G."/>
            <person name="Rokhsar D.S."/>
            <person name="Wang X."/>
            <person name="Schmutz J."/>
        </authorList>
    </citation>
    <scope>NUCLEOTIDE SEQUENCE [LARGE SCALE GENOMIC DNA]</scope>
</reference>
<evidence type="ECO:0000313" key="7">
    <source>
        <dbReference type="Proteomes" id="UP000032304"/>
    </source>
</evidence>
<dbReference type="FunFam" id="2.60.120.330:FF:000079">
    <property type="entry name" value="Protein SRG1"/>
    <property type="match status" value="1"/>
</dbReference>
<comment type="similarity">
    <text evidence="1 4">Belongs to the iron/ascorbate-dependent oxidoreductase family.</text>
</comment>
<keyword evidence="3 4" id="KW-0408">Iron</keyword>
<dbReference type="SUPFAM" id="SSF51197">
    <property type="entry name" value="Clavaminate synthase-like"/>
    <property type="match status" value="1"/>
</dbReference>
<dbReference type="Pfam" id="PF03171">
    <property type="entry name" value="2OG-FeII_Oxy"/>
    <property type="match status" value="1"/>
</dbReference>
<dbReference type="OrthoDB" id="288590at2759"/>
<dbReference type="InterPro" id="IPR044861">
    <property type="entry name" value="IPNS-like_FE2OG_OXY"/>
</dbReference>
<dbReference type="Pfam" id="PF14226">
    <property type="entry name" value="DIOX_N"/>
    <property type="match status" value="1"/>
</dbReference>
<protein>
    <recommendedName>
        <fullName evidence="5">Fe2OG dioxygenase domain-containing protein</fullName>
    </recommendedName>
</protein>
<dbReference type="KEGG" id="gra:105775067"/>
<dbReference type="InterPro" id="IPR050295">
    <property type="entry name" value="Plant_2OG-oxidoreductases"/>
</dbReference>
<keyword evidence="7" id="KW-1185">Reference proteome</keyword>
<organism evidence="6 7">
    <name type="scientific">Gossypium raimondii</name>
    <name type="common">Peruvian cotton</name>
    <name type="synonym">Gossypium klotzschianum subsp. raimondii</name>
    <dbReference type="NCBI Taxonomy" id="29730"/>
    <lineage>
        <taxon>Eukaryota</taxon>
        <taxon>Viridiplantae</taxon>
        <taxon>Streptophyta</taxon>
        <taxon>Embryophyta</taxon>
        <taxon>Tracheophyta</taxon>
        <taxon>Spermatophyta</taxon>
        <taxon>Magnoliopsida</taxon>
        <taxon>eudicotyledons</taxon>
        <taxon>Gunneridae</taxon>
        <taxon>Pentapetalae</taxon>
        <taxon>rosids</taxon>
        <taxon>malvids</taxon>
        <taxon>Malvales</taxon>
        <taxon>Malvaceae</taxon>
        <taxon>Malvoideae</taxon>
        <taxon>Gossypium</taxon>
    </lineage>
</organism>
<proteinExistence type="inferred from homology"/>
<dbReference type="PANTHER" id="PTHR47991">
    <property type="entry name" value="OXOGLUTARATE/IRON-DEPENDENT DIOXYGENASE"/>
    <property type="match status" value="1"/>
</dbReference>
<dbReference type="InterPro" id="IPR026992">
    <property type="entry name" value="DIOX_N"/>
</dbReference>
<evidence type="ECO:0000256" key="1">
    <source>
        <dbReference type="ARBA" id="ARBA00008056"/>
    </source>
</evidence>
<evidence type="ECO:0000313" key="6">
    <source>
        <dbReference type="EMBL" id="KJB74015.1"/>
    </source>
</evidence>
<dbReference type="GO" id="GO:0046872">
    <property type="term" value="F:metal ion binding"/>
    <property type="evidence" value="ECO:0007669"/>
    <property type="project" value="UniProtKB-KW"/>
</dbReference>
<dbReference type="InterPro" id="IPR005123">
    <property type="entry name" value="Oxoglu/Fe-dep_dioxygenase_dom"/>
</dbReference>
<dbReference type="Gene3D" id="2.60.120.330">
    <property type="entry name" value="B-lactam Antibiotic, Isopenicillin N Synthase, Chain"/>
    <property type="match status" value="1"/>
</dbReference>
<dbReference type="PROSITE" id="PS51471">
    <property type="entry name" value="FE2OG_OXY"/>
    <property type="match status" value="1"/>
</dbReference>
<dbReference type="eggNOG" id="KOG0143">
    <property type="taxonomic scope" value="Eukaryota"/>
</dbReference>
<dbReference type="InterPro" id="IPR027443">
    <property type="entry name" value="IPNS-like_sf"/>
</dbReference>
<evidence type="ECO:0000259" key="5">
    <source>
        <dbReference type="PROSITE" id="PS51471"/>
    </source>
</evidence>
<dbReference type="OMA" id="MKYWPVT"/>
<dbReference type="AlphaFoldDB" id="A0A0D2VS89"/>
<keyword evidence="4" id="KW-0560">Oxidoreductase</keyword>
<name>A0A0D2VS89_GOSRA</name>
<accession>A0A0D2VS89</accession>
<evidence type="ECO:0000256" key="4">
    <source>
        <dbReference type="RuleBase" id="RU003682"/>
    </source>
</evidence>
<feature type="domain" description="Fe2OG dioxygenase" evidence="5">
    <location>
        <begin position="213"/>
        <end position="314"/>
    </location>
</feature>
<sequence>MELKVVKASVEKGEGLGWGKSLLVPNIQEILKNDSQSVPERYIQEPKDRPLISQNLFDSLQVPVIDFSMLAQKDANEIRKLDLACKEWGFFQIINHGVREEIMVNMKAAMAAFFELPFQEKSKCAKGANEIQGYGQNFVVSEKQKLDWCDMMFLKTFPHETRNFKFWPLTLPGFKEAVEEYSTEIRKVSNKIDANLSVLMGMDENGLKRKLGEFQQGIRMNYYPTCSRPDLVLGISPHSDGSLFTLLLQDDEINGLQIKHKEVWIDAKPIPNSLVVNIGDAIEILSNGMYKSIEHRAISNEKKPRMSIATFVMPGDEVQIGPLDSMVNEKHLPRSYRNIKYIDYIRQKFAMKMQGKAHTAIVKL</sequence>
<dbReference type="Proteomes" id="UP000032304">
    <property type="component" value="Chromosome 11"/>
</dbReference>
<evidence type="ECO:0000256" key="3">
    <source>
        <dbReference type="ARBA" id="ARBA00023004"/>
    </source>
</evidence>
<dbReference type="EMBL" id="CM001750">
    <property type="protein sequence ID" value="KJB74015.1"/>
    <property type="molecule type" value="Genomic_DNA"/>
</dbReference>
<dbReference type="GO" id="GO:0016491">
    <property type="term" value="F:oxidoreductase activity"/>
    <property type="evidence" value="ECO:0007669"/>
    <property type="project" value="UniProtKB-KW"/>
</dbReference>
<evidence type="ECO:0000256" key="2">
    <source>
        <dbReference type="ARBA" id="ARBA00022723"/>
    </source>
</evidence>